<dbReference type="Proteomes" id="UP000249464">
    <property type="component" value="Unassembled WGS sequence"/>
</dbReference>
<protein>
    <submittedName>
        <fullName evidence="2">BQ5605_C009g05790 protein</fullName>
    </submittedName>
</protein>
<dbReference type="EMBL" id="FQNC01000049">
    <property type="protein sequence ID" value="SGY85947.1"/>
    <property type="molecule type" value="Genomic_DNA"/>
</dbReference>
<keyword evidence="3" id="KW-1185">Reference proteome</keyword>
<evidence type="ECO:0000313" key="3">
    <source>
        <dbReference type="Proteomes" id="UP000249464"/>
    </source>
</evidence>
<gene>
    <name evidence="2" type="primary">BQ5605_C009g05790</name>
    <name evidence="2" type="ORF">BQ5605_C009G05790</name>
</gene>
<accession>A0A2X0PFF6</accession>
<reference evidence="2 3" key="1">
    <citation type="submission" date="2016-11" db="EMBL/GenBank/DDBJ databases">
        <authorList>
            <person name="Jaros S."/>
            <person name="Januszkiewicz K."/>
            <person name="Wedrychowicz H."/>
        </authorList>
    </citation>
    <scope>NUCLEOTIDE SEQUENCE [LARGE SCALE GENOMIC DNA]</scope>
</reference>
<feature type="compositionally biased region" description="Pro residues" evidence="1">
    <location>
        <begin position="41"/>
        <end position="52"/>
    </location>
</feature>
<name>A0A2X0PFF6_9BASI</name>
<evidence type="ECO:0000256" key="1">
    <source>
        <dbReference type="SAM" id="MobiDB-lite"/>
    </source>
</evidence>
<feature type="region of interest" description="Disordered" evidence="1">
    <location>
        <begin position="38"/>
        <end position="61"/>
    </location>
</feature>
<dbReference type="AlphaFoldDB" id="A0A2X0PFF6"/>
<sequence length="92" mass="9442">MSLELARGFDFARLGCRVAVMDALGVLGRDVDVARACPIEAAPPPPPAPAPVPTTDNDADPLPPADEGAVVVCIAIAGFKVRFVGIVLRGAH</sequence>
<proteinExistence type="predicted"/>
<organism evidence="2 3">
    <name type="scientific">Microbotryum silenes-dioicae</name>
    <dbReference type="NCBI Taxonomy" id="796604"/>
    <lineage>
        <taxon>Eukaryota</taxon>
        <taxon>Fungi</taxon>
        <taxon>Dikarya</taxon>
        <taxon>Basidiomycota</taxon>
        <taxon>Pucciniomycotina</taxon>
        <taxon>Microbotryomycetes</taxon>
        <taxon>Microbotryales</taxon>
        <taxon>Microbotryaceae</taxon>
        <taxon>Microbotryum</taxon>
    </lineage>
</organism>
<evidence type="ECO:0000313" key="2">
    <source>
        <dbReference type="EMBL" id="SGY85947.1"/>
    </source>
</evidence>